<feature type="region of interest" description="Disordered" evidence="1">
    <location>
        <begin position="1"/>
        <end position="95"/>
    </location>
</feature>
<evidence type="ECO:0000313" key="3">
    <source>
        <dbReference type="EnsemblFungi" id="PTTG_11403-t43_1-p1"/>
    </source>
</evidence>
<keyword evidence="4" id="KW-1185">Reference proteome</keyword>
<organism evidence="2">
    <name type="scientific">Puccinia triticina (isolate 1-1 / race 1 (BBBD))</name>
    <name type="common">Brown leaf rust fungus</name>
    <dbReference type="NCBI Taxonomy" id="630390"/>
    <lineage>
        <taxon>Eukaryota</taxon>
        <taxon>Fungi</taxon>
        <taxon>Dikarya</taxon>
        <taxon>Basidiomycota</taxon>
        <taxon>Pucciniomycotina</taxon>
        <taxon>Pucciniomycetes</taxon>
        <taxon>Pucciniales</taxon>
        <taxon>Pucciniaceae</taxon>
        <taxon>Puccinia</taxon>
    </lineage>
</organism>
<accession>A0A0C4FDU7</accession>
<dbReference type="Proteomes" id="UP000005240">
    <property type="component" value="Unassembled WGS sequence"/>
</dbReference>
<reference evidence="2" key="1">
    <citation type="submission" date="2009-11" db="EMBL/GenBank/DDBJ databases">
        <authorList>
            <consortium name="The Broad Institute Genome Sequencing Platform"/>
            <person name="Ward D."/>
            <person name="Feldgarden M."/>
            <person name="Earl A."/>
            <person name="Young S.K."/>
            <person name="Zeng Q."/>
            <person name="Koehrsen M."/>
            <person name="Alvarado L."/>
            <person name="Berlin A."/>
            <person name="Bochicchio J."/>
            <person name="Borenstein D."/>
            <person name="Chapman S.B."/>
            <person name="Chen Z."/>
            <person name="Engels R."/>
            <person name="Freedman E."/>
            <person name="Gellesch M."/>
            <person name="Goldberg J."/>
            <person name="Griggs A."/>
            <person name="Gujja S."/>
            <person name="Heilman E."/>
            <person name="Heiman D."/>
            <person name="Hepburn T."/>
            <person name="Howarth C."/>
            <person name="Jen D."/>
            <person name="Larson L."/>
            <person name="Lewis B."/>
            <person name="Mehta T."/>
            <person name="Park D."/>
            <person name="Pearson M."/>
            <person name="Roberts A."/>
            <person name="Saif S."/>
            <person name="Shea T."/>
            <person name="Shenoy N."/>
            <person name="Sisk P."/>
            <person name="Stolte C."/>
            <person name="Sykes S."/>
            <person name="Thomson T."/>
            <person name="Walk T."/>
            <person name="White J."/>
            <person name="Yandava C."/>
            <person name="Izard J."/>
            <person name="Baranova O.V."/>
            <person name="Blanton J.M."/>
            <person name="Tanner A.C."/>
            <person name="Dewhirst F.E."/>
            <person name="Haas B."/>
            <person name="Nusbaum C."/>
            <person name="Birren B."/>
        </authorList>
    </citation>
    <scope>NUCLEOTIDE SEQUENCE [LARGE SCALE GENOMIC DNA]</scope>
    <source>
        <strain evidence="2">1-1 BBBD Race 1</strain>
    </source>
</reference>
<evidence type="ECO:0000256" key="1">
    <source>
        <dbReference type="SAM" id="MobiDB-lite"/>
    </source>
</evidence>
<reference evidence="3 4" key="3">
    <citation type="journal article" date="2017" name="G3 (Bethesda)">
        <title>Comparative analysis highlights variable genome content of wheat rusts and divergence of the mating loci.</title>
        <authorList>
            <person name="Cuomo C.A."/>
            <person name="Bakkeren G."/>
            <person name="Khalil H.B."/>
            <person name="Panwar V."/>
            <person name="Joly D."/>
            <person name="Linning R."/>
            <person name="Sakthikumar S."/>
            <person name="Song X."/>
            <person name="Adiconis X."/>
            <person name="Fan L."/>
            <person name="Goldberg J.M."/>
            <person name="Levin J.Z."/>
            <person name="Young S."/>
            <person name="Zeng Q."/>
            <person name="Anikster Y."/>
            <person name="Bruce M."/>
            <person name="Wang M."/>
            <person name="Yin C."/>
            <person name="McCallum B."/>
            <person name="Szabo L.J."/>
            <person name="Hulbert S."/>
            <person name="Chen X."/>
            <person name="Fellers J.P."/>
        </authorList>
    </citation>
    <scope>NUCLEOTIDE SEQUENCE</scope>
    <source>
        <strain evidence="3">isolate 1-1 / race 1 (BBBD)</strain>
        <strain evidence="4">Isolate 1-1 / race 1 (BBBD)</strain>
    </source>
</reference>
<feature type="compositionally biased region" description="Low complexity" evidence="1">
    <location>
        <begin position="46"/>
        <end position="56"/>
    </location>
</feature>
<sequence length="95" mass="10196">MSNPIAETSNQLKASTELAVDTTQHAPPNPTPSDSNQPDPNIPTIQAPAAPSAQAPKTNPQSGKDHSPQEYLTGHSQTTKETQKESKPKNRQDSR</sequence>
<dbReference type="EnsemblFungi" id="PTTG_11403-t43_1">
    <property type="protein sequence ID" value="PTTG_11403-t43_1-p1"/>
    <property type="gene ID" value="PTTG_11403"/>
</dbReference>
<gene>
    <name evidence="2" type="ORF">PTTG_11403</name>
</gene>
<dbReference type="VEuPathDB" id="FungiDB:PTTG_11403"/>
<evidence type="ECO:0000313" key="4">
    <source>
        <dbReference type="Proteomes" id="UP000005240"/>
    </source>
</evidence>
<reference evidence="2" key="2">
    <citation type="submission" date="2016-05" db="EMBL/GenBank/DDBJ databases">
        <title>Comparative analysis highlights variable genome content of wheat rusts and divergence of the mating loci.</title>
        <authorList>
            <person name="Cuomo C.A."/>
            <person name="Bakkeren G."/>
            <person name="Szabo L."/>
            <person name="Khalil H."/>
            <person name="Joly D."/>
            <person name="Goldberg J."/>
            <person name="Young S."/>
            <person name="Zeng Q."/>
            <person name="Fellers J."/>
        </authorList>
    </citation>
    <scope>NUCLEOTIDE SEQUENCE [LARGE SCALE GENOMIC DNA]</scope>
    <source>
        <strain evidence="2">1-1 BBBD Race 1</strain>
    </source>
</reference>
<feature type="compositionally biased region" description="Basic and acidic residues" evidence="1">
    <location>
        <begin position="81"/>
        <end position="95"/>
    </location>
</feature>
<dbReference type="EMBL" id="ADAS02004746">
    <property type="protein sequence ID" value="OAV85366.1"/>
    <property type="molecule type" value="Genomic_DNA"/>
</dbReference>
<reference evidence="3" key="4">
    <citation type="submission" date="2025-05" db="UniProtKB">
        <authorList>
            <consortium name="EnsemblFungi"/>
        </authorList>
    </citation>
    <scope>IDENTIFICATION</scope>
    <source>
        <strain evidence="3">isolate 1-1 / race 1 (BBBD)</strain>
    </source>
</reference>
<feature type="compositionally biased region" description="Polar residues" evidence="1">
    <location>
        <begin position="1"/>
        <end position="14"/>
    </location>
</feature>
<proteinExistence type="predicted"/>
<dbReference type="AlphaFoldDB" id="A0A0C4FDU7"/>
<protein>
    <submittedName>
        <fullName evidence="2 3">Uncharacterized protein</fullName>
    </submittedName>
</protein>
<feature type="compositionally biased region" description="Polar residues" evidence="1">
    <location>
        <begin position="21"/>
        <end position="39"/>
    </location>
</feature>
<name>A0A0C4FDU7_PUCT1</name>
<evidence type="ECO:0000313" key="2">
    <source>
        <dbReference type="EMBL" id="OAV85366.1"/>
    </source>
</evidence>